<dbReference type="InterPro" id="IPR041426">
    <property type="entry name" value="Mos1_HTH"/>
</dbReference>
<gene>
    <name evidence="2" type="primary">Necator_chrIII.g10910</name>
    <name evidence="2" type="ORF">RB195_010145</name>
</gene>
<sequence length="136" mass="15611">MTSMNQSQIRITGYYEFLQGCSACDAIAVTCVALKRDVVSRWAVTRSFQRFELEDMYFALTSISLWLASDWNNGALRNAHRDKPIATQGCRKLLSIWVLHELSTSKVATRVNMCQSLLLYLHRQDYLREVIAVDES</sequence>
<keyword evidence="3" id="KW-1185">Reference proteome</keyword>
<feature type="domain" description="Mos1 transposase HTH" evidence="1">
    <location>
        <begin position="8"/>
        <end position="54"/>
    </location>
</feature>
<comment type="caution">
    <text evidence="2">The sequence shown here is derived from an EMBL/GenBank/DDBJ whole genome shotgun (WGS) entry which is preliminary data.</text>
</comment>
<accession>A0ABR1CWM4</accession>
<dbReference type="Pfam" id="PF17906">
    <property type="entry name" value="HTH_48"/>
    <property type="match status" value="1"/>
</dbReference>
<evidence type="ECO:0000259" key="1">
    <source>
        <dbReference type="Pfam" id="PF17906"/>
    </source>
</evidence>
<name>A0ABR1CWM4_NECAM</name>
<dbReference type="Proteomes" id="UP001303046">
    <property type="component" value="Unassembled WGS sequence"/>
</dbReference>
<dbReference type="EMBL" id="JAVFWL010000003">
    <property type="protein sequence ID" value="KAK6742704.1"/>
    <property type="molecule type" value="Genomic_DNA"/>
</dbReference>
<reference evidence="2 3" key="1">
    <citation type="submission" date="2023-08" db="EMBL/GenBank/DDBJ databases">
        <title>A Necator americanus chromosomal reference genome.</title>
        <authorList>
            <person name="Ilik V."/>
            <person name="Petrzelkova K.J."/>
            <person name="Pardy F."/>
            <person name="Fuh T."/>
            <person name="Niatou-Singa F.S."/>
            <person name="Gouil Q."/>
            <person name="Baker L."/>
            <person name="Ritchie M.E."/>
            <person name="Jex A.R."/>
            <person name="Gazzola D."/>
            <person name="Li H."/>
            <person name="Toshio Fujiwara R."/>
            <person name="Zhan B."/>
            <person name="Aroian R.V."/>
            <person name="Pafco B."/>
            <person name="Schwarz E.M."/>
        </authorList>
    </citation>
    <scope>NUCLEOTIDE SEQUENCE [LARGE SCALE GENOMIC DNA]</scope>
    <source>
        <strain evidence="2 3">Aroian</strain>
        <tissue evidence="2">Whole animal</tissue>
    </source>
</reference>
<protein>
    <recommendedName>
        <fullName evidence="1">Mos1 transposase HTH domain-containing protein</fullName>
    </recommendedName>
</protein>
<proteinExistence type="predicted"/>
<organism evidence="2 3">
    <name type="scientific">Necator americanus</name>
    <name type="common">Human hookworm</name>
    <dbReference type="NCBI Taxonomy" id="51031"/>
    <lineage>
        <taxon>Eukaryota</taxon>
        <taxon>Metazoa</taxon>
        <taxon>Ecdysozoa</taxon>
        <taxon>Nematoda</taxon>
        <taxon>Chromadorea</taxon>
        <taxon>Rhabditida</taxon>
        <taxon>Rhabditina</taxon>
        <taxon>Rhabditomorpha</taxon>
        <taxon>Strongyloidea</taxon>
        <taxon>Ancylostomatidae</taxon>
        <taxon>Bunostominae</taxon>
        <taxon>Necator</taxon>
    </lineage>
</organism>
<evidence type="ECO:0000313" key="3">
    <source>
        <dbReference type="Proteomes" id="UP001303046"/>
    </source>
</evidence>
<evidence type="ECO:0000313" key="2">
    <source>
        <dbReference type="EMBL" id="KAK6742704.1"/>
    </source>
</evidence>